<reference evidence="14 15" key="1">
    <citation type="submission" date="2023-07" db="EMBL/GenBank/DDBJ databases">
        <title>Comparative genomics of wheat-associated soil bacteria to identify genetic determinants of phenazine resistance.</title>
        <authorList>
            <person name="Mouncey N."/>
        </authorList>
    </citation>
    <scope>NUCLEOTIDE SEQUENCE [LARGE SCALE GENOMIC DNA]</scope>
    <source>
        <strain evidence="14 15">V3I3</strain>
    </source>
</reference>
<evidence type="ECO:0000256" key="3">
    <source>
        <dbReference type="ARBA" id="ARBA00022801"/>
    </source>
</evidence>
<accession>A0ABU0R710</accession>
<evidence type="ECO:0000256" key="6">
    <source>
        <dbReference type="ARBA" id="ARBA00023235"/>
    </source>
</evidence>
<dbReference type="GO" id="GO:0016787">
    <property type="term" value="F:hydrolase activity"/>
    <property type="evidence" value="ECO:0007669"/>
    <property type="project" value="UniProtKB-KW"/>
</dbReference>
<keyword evidence="15" id="KW-1185">Reference proteome</keyword>
<dbReference type="Pfam" id="PF13361">
    <property type="entry name" value="UvrD_C"/>
    <property type="match status" value="2"/>
</dbReference>
<comment type="caution">
    <text evidence="14">The sequence shown here is derived from an EMBL/GenBank/DDBJ whole genome shotgun (WGS) entry which is preliminary data.</text>
</comment>
<evidence type="ECO:0000256" key="11">
    <source>
        <dbReference type="SAM" id="MobiDB-lite"/>
    </source>
</evidence>
<proteinExistence type="inferred from homology"/>
<dbReference type="InterPro" id="IPR000212">
    <property type="entry name" value="DNA_helicase_UvrD/REP"/>
</dbReference>
<dbReference type="PANTHER" id="PTHR11070:SF69">
    <property type="entry name" value="ATP-DEPENDENT DNA HELICASE UVRD2"/>
    <property type="match status" value="1"/>
</dbReference>
<evidence type="ECO:0000256" key="7">
    <source>
        <dbReference type="ARBA" id="ARBA00034617"/>
    </source>
</evidence>
<gene>
    <name evidence="14" type="ORF">QFZ26_000364</name>
</gene>
<comment type="catalytic activity">
    <reaction evidence="7">
        <text>Couples ATP hydrolysis with the unwinding of duplex DNA by translocating in the 3'-5' direction.</text>
        <dbReference type="EC" id="5.6.2.4"/>
    </reaction>
</comment>
<evidence type="ECO:0000256" key="9">
    <source>
        <dbReference type="ARBA" id="ARBA00048988"/>
    </source>
</evidence>
<protein>
    <recommendedName>
        <fullName evidence="8">DNA 3'-5' helicase</fullName>
        <ecNumber evidence="8">5.6.2.4</ecNumber>
    </recommendedName>
</protein>
<evidence type="ECO:0000256" key="5">
    <source>
        <dbReference type="ARBA" id="ARBA00022840"/>
    </source>
</evidence>
<feature type="region of interest" description="Disordered" evidence="11">
    <location>
        <begin position="319"/>
        <end position="338"/>
    </location>
</feature>
<dbReference type="InterPro" id="IPR027417">
    <property type="entry name" value="P-loop_NTPase"/>
</dbReference>
<dbReference type="PROSITE" id="PS51198">
    <property type="entry name" value="UVRD_HELICASE_ATP_BIND"/>
    <property type="match status" value="1"/>
</dbReference>
<dbReference type="EMBL" id="JAUSYY010000001">
    <property type="protein sequence ID" value="MDQ0892809.1"/>
    <property type="molecule type" value="Genomic_DNA"/>
</dbReference>
<comment type="catalytic activity">
    <reaction evidence="9">
        <text>ATP + H2O = ADP + phosphate + H(+)</text>
        <dbReference type="Rhea" id="RHEA:13065"/>
        <dbReference type="ChEBI" id="CHEBI:15377"/>
        <dbReference type="ChEBI" id="CHEBI:15378"/>
        <dbReference type="ChEBI" id="CHEBI:30616"/>
        <dbReference type="ChEBI" id="CHEBI:43474"/>
        <dbReference type="ChEBI" id="CHEBI:456216"/>
        <dbReference type="EC" id="5.6.2.4"/>
    </reaction>
</comment>
<dbReference type="InterPro" id="IPR014017">
    <property type="entry name" value="DNA_helicase_UvrD-like_C"/>
</dbReference>
<dbReference type="CDD" id="cd18807">
    <property type="entry name" value="SF1_C_UvrD"/>
    <property type="match status" value="1"/>
</dbReference>
<evidence type="ECO:0000256" key="8">
    <source>
        <dbReference type="ARBA" id="ARBA00034808"/>
    </source>
</evidence>
<keyword evidence="6" id="KW-0413">Isomerase</keyword>
<keyword evidence="3 10" id="KW-0378">Hydrolase</keyword>
<feature type="binding site" evidence="10">
    <location>
        <begin position="35"/>
        <end position="42"/>
    </location>
    <ligand>
        <name>ATP</name>
        <dbReference type="ChEBI" id="CHEBI:30616"/>
    </ligand>
</feature>
<feature type="compositionally biased region" description="Low complexity" evidence="11">
    <location>
        <begin position="582"/>
        <end position="594"/>
    </location>
</feature>
<dbReference type="Pfam" id="PF00580">
    <property type="entry name" value="UvrD-helicase"/>
    <property type="match status" value="1"/>
</dbReference>
<evidence type="ECO:0000256" key="4">
    <source>
        <dbReference type="ARBA" id="ARBA00022806"/>
    </source>
</evidence>
<dbReference type="PANTHER" id="PTHR11070">
    <property type="entry name" value="UVRD / RECB / PCRA DNA HELICASE FAMILY MEMBER"/>
    <property type="match status" value="1"/>
</dbReference>
<dbReference type="SUPFAM" id="SSF52540">
    <property type="entry name" value="P-loop containing nucleoside triphosphate hydrolases"/>
    <property type="match status" value="1"/>
</dbReference>
<feature type="region of interest" description="Disordered" evidence="11">
    <location>
        <begin position="575"/>
        <end position="594"/>
    </location>
</feature>
<evidence type="ECO:0000313" key="14">
    <source>
        <dbReference type="EMBL" id="MDQ0892809.1"/>
    </source>
</evidence>
<dbReference type="GO" id="GO:0003678">
    <property type="term" value="F:DNA helicase activity"/>
    <property type="evidence" value="ECO:0007669"/>
    <property type="project" value="UniProtKB-EC"/>
</dbReference>
<dbReference type="CDD" id="cd17932">
    <property type="entry name" value="DEXQc_UvrD"/>
    <property type="match status" value="1"/>
</dbReference>
<dbReference type="InterPro" id="IPR013986">
    <property type="entry name" value="DExx_box_DNA_helicase_dom_sf"/>
</dbReference>
<evidence type="ECO:0000259" key="13">
    <source>
        <dbReference type="PROSITE" id="PS51217"/>
    </source>
</evidence>
<dbReference type="Gene3D" id="1.10.486.10">
    <property type="entry name" value="PCRA, domain 4"/>
    <property type="match status" value="1"/>
</dbReference>
<evidence type="ECO:0000256" key="10">
    <source>
        <dbReference type="PROSITE-ProRule" id="PRU00560"/>
    </source>
</evidence>
<evidence type="ECO:0000256" key="1">
    <source>
        <dbReference type="ARBA" id="ARBA00009922"/>
    </source>
</evidence>
<evidence type="ECO:0000259" key="12">
    <source>
        <dbReference type="PROSITE" id="PS51198"/>
    </source>
</evidence>
<evidence type="ECO:0000256" key="2">
    <source>
        <dbReference type="ARBA" id="ARBA00022741"/>
    </source>
</evidence>
<feature type="domain" description="UvrD-like helicase C-terminal" evidence="13">
    <location>
        <begin position="295"/>
        <end position="547"/>
    </location>
</feature>
<dbReference type="Proteomes" id="UP001239083">
    <property type="component" value="Unassembled WGS sequence"/>
</dbReference>
<keyword evidence="5 10" id="KW-0067">ATP-binding</keyword>
<evidence type="ECO:0000313" key="15">
    <source>
        <dbReference type="Proteomes" id="UP001239083"/>
    </source>
</evidence>
<dbReference type="Gene3D" id="1.10.10.160">
    <property type="match status" value="1"/>
</dbReference>
<dbReference type="PROSITE" id="PS51217">
    <property type="entry name" value="UVRD_HELICASE_CTER"/>
    <property type="match status" value="1"/>
</dbReference>
<name>A0ABU0R710_9MICO</name>
<keyword evidence="4 10" id="KW-0347">Helicase</keyword>
<dbReference type="EC" id="5.6.2.4" evidence="8"/>
<sequence>MDHVVTETSDPLLDVLDDEQRVAAEALNGPVCVLAGAGTGKTRAITHRIAYGVTSGAYDPARVMALTFTARAAAELRGRLRALGAGAVPARTFHAAALAQLNHFWPIVVGGPAPRILDYKGRLLGQAAERARIRVDAPTLRDVAAEIEWRKVSALGPEAATTRLATRGAPGDLTVEQFTTLVEAYEALKDERRMLDFEDVLLATAGMIESEASVAMQVRESYRHFIVDEYQDVSPAQQQLLDLWLGGRRDLCVVGDASQTIYSFAGATPTYLLDFERRFEDATVVRLERNYRSSAAIVGLANRLMRGRAGALRLESVIDSDAPSKQQRQHPPSAEPSITEYADELSEARGVATRIRARIDTGAPPESIAVLMRVNSQSAILERALEEVGVASRVRGAARFFDQPEVREAVHALRAAALTIAGEPLFKSVSDVLRGLGMTAQAPEGPGAVRARWESLNAIARLVDDAPPGTTFRMFADDLRARAEAQHEPTVSAVTLATLHSAKGLEWDEVFIVGLNEGMLPIAYAKGFDAIDEERRLLYVGITRARRRLELSWARRGGHRGEREPSRFLLELGTRTRDAADARGAAAARPARRG</sequence>
<dbReference type="InterPro" id="IPR014016">
    <property type="entry name" value="UvrD-like_ATP-bd"/>
</dbReference>
<keyword evidence="2 10" id="KW-0547">Nucleotide-binding</keyword>
<organism evidence="14 15">
    <name type="scientific">Agromyces ramosus</name>
    <dbReference type="NCBI Taxonomy" id="33879"/>
    <lineage>
        <taxon>Bacteria</taxon>
        <taxon>Bacillati</taxon>
        <taxon>Actinomycetota</taxon>
        <taxon>Actinomycetes</taxon>
        <taxon>Micrococcales</taxon>
        <taxon>Microbacteriaceae</taxon>
        <taxon>Agromyces</taxon>
    </lineage>
</organism>
<comment type="similarity">
    <text evidence="1">Belongs to the helicase family. UvrD subfamily.</text>
</comment>
<dbReference type="Gene3D" id="3.40.50.300">
    <property type="entry name" value="P-loop containing nucleotide triphosphate hydrolases"/>
    <property type="match status" value="3"/>
</dbReference>
<feature type="domain" description="UvrD-like helicase ATP-binding" evidence="12">
    <location>
        <begin position="14"/>
        <end position="294"/>
    </location>
</feature>